<comment type="caution">
    <text evidence="1">The sequence shown here is derived from an EMBL/GenBank/DDBJ whole genome shotgun (WGS) entry which is preliminary data.</text>
</comment>
<reference evidence="1" key="1">
    <citation type="submission" date="2022-07" db="EMBL/GenBank/DDBJ databases">
        <title>Phylogenomic reconstructions and comparative analyses of Kickxellomycotina fungi.</title>
        <authorList>
            <person name="Reynolds N.K."/>
            <person name="Stajich J.E."/>
            <person name="Barry K."/>
            <person name="Grigoriev I.V."/>
            <person name="Crous P."/>
            <person name="Smith M.E."/>
        </authorList>
    </citation>
    <scope>NUCLEOTIDE SEQUENCE</scope>
    <source>
        <strain evidence="1">RSA 476</strain>
    </source>
</reference>
<dbReference type="EMBL" id="JANBUY010000153">
    <property type="protein sequence ID" value="KAJ2862737.1"/>
    <property type="molecule type" value="Genomic_DNA"/>
</dbReference>
<accession>A0A9W8IIT9</accession>
<dbReference type="Proteomes" id="UP001140074">
    <property type="component" value="Unassembled WGS sequence"/>
</dbReference>
<name>A0A9W8IIT9_9FUNG</name>
<keyword evidence="2" id="KW-1185">Reference proteome</keyword>
<sequence length="309" mass="33838">MTSGYKLLWNTLFSELFQGSVNSLRVYSKVKSERVTLSSMTISGLTCLTQQANLASAPFAELAYRNACTLRDLRIRTGTEANWRTMIYGGTQTPTVYSNLVSFTLSIGNIPSDTTWATIKDAEPFPALSTLEISEEYPFGDNLLFRGNGATLKNLRLSLHAITESVLGRSGVLGRSDVSRMNVVTTGLFSDWCKPAYSDENSAIGKQVHRILETTTMLKLTMDTAGLQIYNAICAAPGTATLQHLEFIYLSHDLAQIIEIVSALPSLVSLTCWIRGIGSQLESTPEDELPSTLRATLSNEQQFKTAATI</sequence>
<proteinExistence type="predicted"/>
<organism evidence="1 2">
    <name type="scientific">Coemansia aciculifera</name>
    <dbReference type="NCBI Taxonomy" id="417176"/>
    <lineage>
        <taxon>Eukaryota</taxon>
        <taxon>Fungi</taxon>
        <taxon>Fungi incertae sedis</taxon>
        <taxon>Zoopagomycota</taxon>
        <taxon>Kickxellomycotina</taxon>
        <taxon>Kickxellomycetes</taxon>
        <taxon>Kickxellales</taxon>
        <taxon>Kickxellaceae</taxon>
        <taxon>Coemansia</taxon>
    </lineage>
</organism>
<dbReference type="AlphaFoldDB" id="A0A9W8IIT9"/>
<evidence type="ECO:0000313" key="2">
    <source>
        <dbReference type="Proteomes" id="UP001140074"/>
    </source>
</evidence>
<evidence type="ECO:0000313" key="1">
    <source>
        <dbReference type="EMBL" id="KAJ2862737.1"/>
    </source>
</evidence>
<gene>
    <name evidence="1" type="ORF">GGH94_004071</name>
</gene>
<protein>
    <submittedName>
        <fullName evidence="1">Uncharacterized protein</fullName>
    </submittedName>
</protein>